<dbReference type="STRING" id="42514.ENSPNAP00000019568"/>
<feature type="region of interest" description="Disordered" evidence="7">
    <location>
        <begin position="559"/>
        <end position="598"/>
    </location>
</feature>
<evidence type="ECO:0000256" key="4">
    <source>
        <dbReference type="ARBA" id="ARBA00022771"/>
    </source>
</evidence>
<feature type="compositionally biased region" description="Polar residues" evidence="7">
    <location>
        <begin position="252"/>
        <end position="298"/>
    </location>
</feature>
<organism evidence="9 10">
    <name type="scientific">Pygocentrus nattereri</name>
    <name type="common">Red-bellied piranha</name>
    <dbReference type="NCBI Taxonomy" id="42514"/>
    <lineage>
        <taxon>Eukaryota</taxon>
        <taxon>Metazoa</taxon>
        <taxon>Chordata</taxon>
        <taxon>Craniata</taxon>
        <taxon>Vertebrata</taxon>
        <taxon>Euteleostomi</taxon>
        <taxon>Actinopterygii</taxon>
        <taxon>Neopterygii</taxon>
        <taxon>Teleostei</taxon>
        <taxon>Ostariophysi</taxon>
        <taxon>Characiformes</taxon>
        <taxon>Characoidei</taxon>
        <taxon>Pygocentrus</taxon>
    </lineage>
</organism>
<keyword evidence="4" id="KW-0863">Zinc-finger</keyword>
<evidence type="ECO:0000256" key="2">
    <source>
        <dbReference type="ARBA" id="ARBA00022490"/>
    </source>
</evidence>
<accession>A0A3B4D812</accession>
<dbReference type="InterPro" id="IPR010911">
    <property type="entry name" value="Rab_BD"/>
</dbReference>
<feature type="domain" description="RabBD" evidence="8">
    <location>
        <begin position="4"/>
        <end position="124"/>
    </location>
</feature>
<dbReference type="PROSITE" id="PS50916">
    <property type="entry name" value="RABBD"/>
    <property type="match status" value="1"/>
</dbReference>
<dbReference type="PANTHER" id="PTHR14555:SF6">
    <property type="entry name" value="RAB EFFECTOR MYRIP"/>
    <property type="match status" value="1"/>
</dbReference>
<name>A0A3B4D812_PYGNA</name>
<dbReference type="GeneTree" id="ENSGT00950000183138"/>
<dbReference type="CTD" id="561671"/>
<reference evidence="9 10" key="1">
    <citation type="submission" date="2020-10" db="EMBL/GenBank/DDBJ databases">
        <title>Pygocentrus nattereri (red-bellied piranha) genome, fPygNat1, primary haplotype.</title>
        <authorList>
            <person name="Myers G."/>
            <person name="Meyer A."/>
            <person name="Karagic N."/>
            <person name="Pippel M."/>
            <person name="Winkler S."/>
            <person name="Tracey A."/>
            <person name="Wood J."/>
            <person name="Formenti G."/>
            <person name="Howe K."/>
            <person name="Fedrigo O."/>
            <person name="Jarvis E.D."/>
        </authorList>
    </citation>
    <scope>NUCLEOTIDE SEQUENCE [LARGE SCALE GENOMIC DNA]</scope>
</reference>
<feature type="compositionally biased region" description="Polar residues" evidence="7">
    <location>
        <begin position="426"/>
        <end position="461"/>
    </location>
</feature>
<dbReference type="OMA" id="HISKTRY"/>
<evidence type="ECO:0000259" key="8">
    <source>
        <dbReference type="PROSITE" id="PS50916"/>
    </source>
</evidence>
<evidence type="ECO:0000313" key="10">
    <source>
        <dbReference type="Proteomes" id="UP001501920"/>
    </source>
</evidence>
<sequence>MGRKLDLSSLTEDEAEHVLQVVQRDMRLRKTEEERLSDLKQELTEEDTRCVLLSRQRSFNQRCCIRCCSPFTFLLKPRRRCLDCHFNVCRRCCSYSTTDKGWLCSACEKSRLLKTQSLEWFYSNVRRRFKRFGSAKVLKTLYRRHIAEQGSQAELTEGSTYDESVGNGDSVYESDSTFYKHSEEHTMAETIGVALRVAEEAIDEAIAKAESQRDNKEKLKEACYLRDNRGELIEELTTTIVQKIIRRKTDQSEMQSEMQPEHNPNCSSDQKSDVSSTASPTNRPRSAMASQSSPKTSLWRSRSALSLFTDEIQHQHGKPQQRPIHCKDCTQGLTKDGISISTLPSWKSVDRLDNSMLQSSDGNWIALQSTQLSRPSLLTKRKSLVFSALEKESGVVSAYDGMGSDTEPDSDGTWCAALLEIRNKMSSNNVPNNLQSTSPQPTLKSPTQPAADQAQNDSGQDTRVPKFHKSPFPFLKRKVPLECKRSSSQRLSVMDINFNPEGTESSEDGLEDSKVKRTRRKRRSKREDAEEKEFTALSSAEPDYSRILLDVLVKHRNKRQGTSEFLSDQTMDTTTSDIQSSEAGTPDAFESEREKNHVLSGSVENKLTSTLRVLANQVSETQFSSTEDELDRVKEIGTGGNDSAEEGRGEALLDMEVDAEKEELRGTEEGEEQTECKKFLKVEISEAEMVKEVEERQKCQATVEEDVVGPSVEDIGKESQVDREFENSGILTTDMIGHLHNEIQEPVDKQSESEMEKSVEIPQSMCLDHNSMRAEQVTELGASEIGNLDDTNAEEQIKTTEETAGCITEIINEDKVEEEEENRSEGKDSGDTEPEQENNSVALNTPQEPEGLSETEQQRQMVGERPESGHQVKSQEIEKQMKETECTADSGEDSLEDTASERKETEQDGDNHDLSTFMKKEQVEYKMMLHSAVRTLNNMEEEIDTHNSNMRFSSLDDTERSEEEEEIVAEERGVEDMTHDEEIEDGIEVEQDKERTSRNERALEKFMEKDSQHELVEKTEEHTCVVKAEECKCKDHLLKEGLDCAIYGQEVFLTPEEIYKGNNLDLEKDLQFLSTLLQQKYTAASLRSITTEVLKVLNATEDLIQGTVGDGIGQSESRDLPPLPPAQSKRLDEQLCRLEENVYVAASAVFGLEAELGDLEECARSISGATSEGELAHLEEQVASVAAQVQQSDLQVSDIAARIAALKNAGLNVAPQTRFAKPQTIDSSRQHRRRLPAPPMQDKKA</sequence>
<feature type="region of interest" description="Disordered" evidence="7">
    <location>
        <begin position="494"/>
        <end position="533"/>
    </location>
</feature>
<dbReference type="GO" id="GO:0031267">
    <property type="term" value="F:small GTPase binding"/>
    <property type="evidence" value="ECO:0007669"/>
    <property type="project" value="InterPro"/>
</dbReference>
<reference evidence="9" key="2">
    <citation type="submission" date="2025-08" db="UniProtKB">
        <authorList>
            <consortium name="Ensembl"/>
        </authorList>
    </citation>
    <scope>IDENTIFICATION</scope>
</reference>
<feature type="region of interest" description="Disordered" evidence="7">
    <location>
        <begin position="1217"/>
        <end position="1245"/>
    </location>
</feature>
<feature type="coiled-coil region" evidence="6">
    <location>
        <begin position="22"/>
        <end position="49"/>
    </location>
</feature>
<reference evidence="9" key="3">
    <citation type="submission" date="2025-09" db="UniProtKB">
        <authorList>
            <consortium name="Ensembl"/>
        </authorList>
    </citation>
    <scope>IDENTIFICATION</scope>
</reference>
<dbReference type="GeneID" id="108437233"/>
<dbReference type="Pfam" id="PF02318">
    <property type="entry name" value="FYVE_2"/>
    <property type="match status" value="1"/>
</dbReference>
<evidence type="ECO:0000256" key="6">
    <source>
        <dbReference type="SAM" id="Coils"/>
    </source>
</evidence>
<protein>
    <recommendedName>
        <fullName evidence="8">RabBD domain-containing protein</fullName>
    </recommendedName>
</protein>
<feature type="compositionally biased region" description="Basic and acidic residues" evidence="7">
    <location>
        <begin position="862"/>
        <end position="885"/>
    </location>
</feature>
<dbReference type="GO" id="GO:0017022">
    <property type="term" value="F:myosin binding"/>
    <property type="evidence" value="ECO:0007669"/>
    <property type="project" value="TreeGrafter"/>
</dbReference>
<dbReference type="FunFam" id="3.30.40.10:FF:000018">
    <property type="entry name" value="Synaptotagmin-like 5, isoform CRA_a"/>
    <property type="match status" value="1"/>
</dbReference>
<feature type="compositionally biased region" description="Polar residues" evidence="7">
    <location>
        <begin position="837"/>
        <end position="847"/>
    </location>
</feature>
<dbReference type="RefSeq" id="XP_017569683.1">
    <property type="nucleotide sequence ID" value="XM_017714194.2"/>
</dbReference>
<feature type="coiled-coil region" evidence="6">
    <location>
        <begin position="195"/>
        <end position="222"/>
    </location>
</feature>
<proteinExistence type="predicted"/>
<feature type="compositionally biased region" description="Polar residues" evidence="7">
    <location>
        <begin position="560"/>
        <end position="583"/>
    </location>
</feature>
<dbReference type="OrthoDB" id="10072397at2759"/>
<evidence type="ECO:0000256" key="7">
    <source>
        <dbReference type="SAM" id="MobiDB-lite"/>
    </source>
</evidence>
<dbReference type="RefSeq" id="XP_017569682.1">
    <property type="nucleotide sequence ID" value="XM_017714193.2"/>
</dbReference>
<dbReference type="Gene3D" id="3.30.40.10">
    <property type="entry name" value="Zinc/RING finger domain, C3HC4 (zinc finger)"/>
    <property type="match status" value="1"/>
</dbReference>
<keyword evidence="5" id="KW-0862">Zinc</keyword>
<dbReference type="InterPro" id="IPR006788">
    <property type="entry name" value="Myrip/Melanophilin"/>
</dbReference>
<dbReference type="GO" id="GO:0048471">
    <property type="term" value="C:perinuclear region of cytoplasm"/>
    <property type="evidence" value="ECO:0007669"/>
    <property type="project" value="UniProtKB-SubCell"/>
</dbReference>
<dbReference type="InterPro" id="IPR051745">
    <property type="entry name" value="Intracell_Transport_Effector"/>
</dbReference>
<keyword evidence="6" id="KW-0175">Coiled coil</keyword>
<keyword evidence="10" id="KW-1185">Reference proteome</keyword>
<feature type="compositionally biased region" description="Basic and acidic residues" evidence="7">
    <location>
        <begin position="899"/>
        <end position="917"/>
    </location>
</feature>
<dbReference type="GO" id="GO:0008270">
    <property type="term" value="F:zinc ion binding"/>
    <property type="evidence" value="ECO:0007669"/>
    <property type="project" value="UniProtKB-KW"/>
</dbReference>
<dbReference type="InterPro" id="IPR013083">
    <property type="entry name" value="Znf_RING/FYVE/PHD"/>
</dbReference>
<evidence type="ECO:0000256" key="1">
    <source>
        <dbReference type="ARBA" id="ARBA00004556"/>
    </source>
</evidence>
<dbReference type="InterPro" id="IPR041282">
    <property type="entry name" value="FYVE_2"/>
</dbReference>
<dbReference type="Proteomes" id="UP001501920">
    <property type="component" value="Chromosome 2"/>
</dbReference>
<dbReference type="AlphaFoldDB" id="A0A3B4D812"/>
<feature type="compositionally biased region" description="Acidic residues" evidence="7">
    <location>
        <begin position="959"/>
        <end position="968"/>
    </location>
</feature>
<dbReference type="GO" id="GO:0006886">
    <property type="term" value="P:intracellular protein transport"/>
    <property type="evidence" value="ECO:0007669"/>
    <property type="project" value="InterPro"/>
</dbReference>
<comment type="subcellular location">
    <subcellularLocation>
        <location evidence="1">Cytoplasm</location>
        <location evidence="1">Perinuclear region</location>
    </subcellularLocation>
</comment>
<dbReference type="Ensembl" id="ENSPNAT00000029474.2">
    <property type="protein sequence ID" value="ENSPNAP00000019568.1"/>
    <property type="gene ID" value="ENSPNAG00000026194.2"/>
</dbReference>
<keyword evidence="3" id="KW-0479">Metal-binding</keyword>
<feature type="region of interest" description="Disordered" evidence="7">
    <location>
        <begin position="247"/>
        <end position="298"/>
    </location>
</feature>
<dbReference type="InterPro" id="IPR011011">
    <property type="entry name" value="Znf_FYVE_PHD"/>
</dbReference>
<dbReference type="GO" id="GO:0003779">
    <property type="term" value="F:actin binding"/>
    <property type="evidence" value="ECO:0007669"/>
    <property type="project" value="TreeGrafter"/>
</dbReference>
<dbReference type="SUPFAM" id="SSF57903">
    <property type="entry name" value="FYVE/PHD zinc finger"/>
    <property type="match status" value="1"/>
</dbReference>
<evidence type="ECO:0000313" key="9">
    <source>
        <dbReference type="Ensembl" id="ENSPNAP00000019568.1"/>
    </source>
</evidence>
<feature type="region of interest" description="Disordered" evidence="7">
    <location>
        <begin position="781"/>
        <end position="917"/>
    </location>
</feature>
<feature type="region of interest" description="Disordered" evidence="7">
    <location>
        <begin position="426"/>
        <end position="471"/>
    </location>
</feature>
<feature type="region of interest" description="Disordered" evidence="7">
    <location>
        <begin position="951"/>
        <end position="970"/>
    </location>
</feature>
<evidence type="ECO:0000256" key="3">
    <source>
        <dbReference type="ARBA" id="ARBA00022723"/>
    </source>
</evidence>
<evidence type="ECO:0000256" key="5">
    <source>
        <dbReference type="ARBA" id="ARBA00022833"/>
    </source>
</evidence>
<dbReference type="GO" id="GO:0030864">
    <property type="term" value="C:cortical actin cytoskeleton"/>
    <property type="evidence" value="ECO:0007669"/>
    <property type="project" value="TreeGrafter"/>
</dbReference>
<dbReference type="PANTHER" id="PTHR14555">
    <property type="entry name" value="MYELIN-ASSOCIATED OLIGODENDROCYTIC BASIC PROTEIN MOBP -RELATED"/>
    <property type="match status" value="1"/>
</dbReference>
<keyword evidence="2" id="KW-0963">Cytoplasm</keyword>
<dbReference type="Pfam" id="PF04698">
    <property type="entry name" value="Rab_eff_C"/>
    <property type="match status" value="2"/>
</dbReference>